<dbReference type="RefSeq" id="WP_011564667.1">
    <property type="nucleotide sequence ID" value="NC_008148.1"/>
</dbReference>
<dbReference type="InterPro" id="IPR052016">
    <property type="entry name" value="Bact_Sigma-Reg"/>
</dbReference>
<dbReference type="PROSITE" id="PS51746">
    <property type="entry name" value="PPM_2"/>
    <property type="match status" value="1"/>
</dbReference>
<dbReference type="eggNOG" id="COG2208">
    <property type="taxonomic scope" value="Bacteria"/>
</dbReference>
<dbReference type="OrthoDB" id="5241041at2"/>
<evidence type="ECO:0000313" key="4">
    <source>
        <dbReference type="EMBL" id="ABG04650.1"/>
    </source>
</evidence>
<dbReference type="PROSITE" id="PS50112">
    <property type="entry name" value="PAS"/>
    <property type="match status" value="1"/>
</dbReference>
<dbReference type="InterPro" id="IPR000014">
    <property type="entry name" value="PAS"/>
</dbReference>
<keyword evidence="5" id="KW-1185">Reference proteome</keyword>
<dbReference type="Gene3D" id="3.30.450.20">
    <property type="entry name" value="PAS domain"/>
    <property type="match status" value="1"/>
</dbReference>
<dbReference type="EMBL" id="CP000386">
    <property type="protein sequence ID" value="ABG04650.1"/>
    <property type="molecule type" value="Genomic_DNA"/>
</dbReference>
<dbReference type="GO" id="GO:0016791">
    <property type="term" value="F:phosphatase activity"/>
    <property type="evidence" value="ECO:0007669"/>
    <property type="project" value="TreeGrafter"/>
</dbReference>
<dbReference type="InterPro" id="IPR036457">
    <property type="entry name" value="PPM-type-like_dom_sf"/>
</dbReference>
<dbReference type="PhylomeDB" id="Q1AVC8"/>
<dbReference type="eggNOG" id="COG5002">
    <property type="taxonomic scope" value="Bacteria"/>
</dbReference>
<evidence type="ECO:0000259" key="2">
    <source>
        <dbReference type="PROSITE" id="PS50112"/>
    </source>
</evidence>
<reference evidence="4 5" key="1">
    <citation type="submission" date="2006-06" db="EMBL/GenBank/DDBJ databases">
        <title>Complete sequence of Rubrobacter xylanophilus DSM 9941.</title>
        <authorList>
            <consortium name="US DOE Joint Genome Institute"/>
            <person name="Copeland A."/>
            <person name="Lucas S."/>
            <person name="Lapidus A."/>
            <person name="Barry K."/>
            <person name="Detter J.C."/>
            <person name="Glavina del Rio T."/>
            <person name="Hammon N."/>
            <person name="Israni S."/>
            <person name="Dalin E."/>
            <person name="Tice H."/>
            <person name="Pitluck S."/>
            <person name="Munk A.C."/>
            <person name="Brettin T."/>
            <person name="Bruce D."/>
            <person name="Han C."/>
            <person name="Tapia R."/>
            <person name="Gilna P."/>
            <person name="Schmutz J."/>
            <person name="Larimer F."/>
            <person name="Land M."/>
            <person name="Hauser L."/>
            <person name="Kyrpides N."/>
            <person name="Lykidis A."/>
            <person name="da Costa M.S."/>
            <person name="Rainey F.A."/>
            <person name="Empadinhas N."/>
            <person name="Jolivet E."/>
            <person name="Battista J.R."/>
            <person name="Richardson P."/>
        </authorList>
    </citation>
    <scope>NUCLEOTIDE SEQUENCE [LARGE SCALE GENOMIC DNA]</scope>
    <source>
        <strain evidence="5">DSM 9941 / NBRC 16129 / PRD-1</strain>
    </source>
</reference>
<organism evidence="4 5">
    <name type="scientific">Rubrobacter xylanophilus (strain DSM 9941 / JCM 11954 / NBRC 16129 / PRD-1)</name>
    <dbReference type="NCBI Taxonomy" id="266117"/>
    <lineage>
        <taxon>Bacteria</taxon>
        <taxon>Bacillati</taxon>
        <taxon>Actinomycetota</taxon>
        <taxon>Rubrobacteria</taxon>
        <taxon>Rubrobacterales</taxon>
        <taxon>Rubrobacteraceae</taxon>
        <taxon>Rubrobacter</taxon>
    </lineage>
</organism>
<dbReference type="Proteomes" id="UP000006637">
    <property type="component" value="Chromosome"/>
</dbReference>
<dbReference type="Pfam" id="PF08448">
    <property type="entry name" value="PAS_4"/>
    <property type="match status" value="1"/>
</dbReference>
<dbReference type="SUPFAM" id="SSF55785">
    <property type="entry name" value="PYP-like sensor domain (PAS domain)"/>
    <property type="match status" value="1"/>
</dbReference>
<dbReference type="SMART" id="SM00091">
    <property type="entry name" value="PAS"/>
    <property type="match status" value="1"/>
</dbReference>
<dbReference type="InterPro" id="IPR001932">
    <property type="entry name" value="PPM-type_phosphatase-like_dom"/>
</dbReference>
<dbReference type="InterPro" id="IPR035965">
    <property type="entry name" value="PAS-like_dom_sf"/>
</dbReference>
<evidence type="ECO:0000313" key="5">
    <source>
        <dbReference type="Proteomes" id="UP000006637"/>
    </source>
</evidence>
<evidence type="ECO:0000256" key="1">
    <source>
        <dbReference type="ARBA" id="ARBA00022801"/>
    </source>
</evidence>
<dbReference type="STRING" id="266117.Rxyl_1690"/>
<gene>
    <name evidence="4" type="ordered locus">Rxyl_1690</name>
</gene>
<dbReference type="AlphaFoldDB" id="Q1AVC8"/>
<feature type="domain" description="PPM-type phosphatase" evidence="3">
    <location>
        <begin position="151"/>
        <end position="370"/>
    </location>
</feature>
<sequence>MAGGRAADPALAARVLEHISDVFLILDERGRVAYLNPAGEEALGVSREAVGRRLEEILPEAASGRVAEALERAARERGSVSFELNSRTLGGWFAGRVYPFPGGLALLLWDISERKEEQERYQRLYREKHRIARVLQEALLPPRLPEVPGIEVGGRYLAAAEGMEVGGDFYDVFAVENDGWALAIGDVTGKGPEAASLTSLARYTIRTAAMRVKRPRGVLSFLNREILRQTEGDRFFTVVYCELEPYRAGEGAVEIRVGCAGHPPPMVLRRGGEVETLPSTGMILGAVEEPEVATWSGRLSEGEAMVLYTDGVTEARGPGGELFGEERLRELVGGCAGAAAEEVARRIEQAVLDFQRGEVRDDVAVLVARVQDASGEV</sequence>
<dbReference type="SMART" id="SM00331">
    <property type="entry name" value="PP2C_SIG"/>
    <property type="match status" value="1"/>
</dbReference>
<name>Q1AVC8_RUBXD</name>
<dbReference type="HOGENOM" id="CLU_672301_0_0_11"/>
<dbReference type="Pfam" id="PF07228">
    <property type="entry name" value="SpoIIE"/>
    <property type="match status" value="1"/>
</dbReference>
<protein>
    <submittedName>
        <fullName evidence="4">Putative PAS/PAC sensor protein</fullName>
    </submittedName>
</protein>
<accession>Q1AVC8</accession>
<dbReference type="SUPFAM" id="SSF81606">
    <property type="entry name" value="PP2C-like"/>
    <property type="match status" value="1"/>
</dbReference>
<proteinExistence type="predicted"/>
<evidence type="ECO:0000259" key="3">
    <source>
        <dbReference type="PROSITE" id="PS51746"/>
    </source>
</evidence>
<dbReference type="Gene3D" id="3.60.40.10">
    <property type="entry name" value="PPM-type phosphatase domain"/>
    <property type="match status" value="1"/>
</dbReference>
<feature type="domain" description="PAS" evidence="2">
    <location>
        <begin position="8"/>
        <end position="77"/>
    </location>
</feature>
<keyword evidence="1" id="KW-0378">Hydrolase</keyword>
<dbReference type="CDD" id="cd00130">
    <property type="entry name" value="PAS"/>
    <property type="match status" value="1"/>
</dbReference>
<dbReference type="InterPro" id="IPR013656">
    <property type="entry name" value="PAS_4"/>
</dbReference>
<dbReference type="PANTHER" id="PTHR43156:SF2">
    <property type="entry name" value="STAGE II SPORULATION PROTEIN E"/>
    <property type="match status" value="1"/>
</dbReference>
<dbReference type="NCBIfam" id="TIGR00229">
    <property type="entry name" value="sensory_box"/>
    <property type="match status" value="1"/>
</dbReference>
<dbReference type="KEGG" id="rxy:Rxyl_1690"/>
<dbReference type="PANTHER" id="PTHR43156">
    <property type="entry name" value="STAGE II SPORULATION PROTEIN E-RELATED"/>
    <property type="match status" value="1"/>
</dbReference>